<keyword evidence="2" id="KW-1185">Reference proteome</keyword>
<proteinExistence type="predicted"/>
<evidence type="ECO:0000313" key="1">
    <source>
        <dbReference type="EMBL" id="CAG5090436.1"/>
    </source>
</evidence>
<protein>
    <submittedName>
        <fullName evidence="1">Uncharacterized protein</fullName>
    </submittedName>
</protein>
<reference evidence="1" key="1">
    <citation type="submission" date="2021-04" db="EMBL/GenBank/DDBJ databases">
        <authorList>
            <person name="Chebbi M.A.C M."/>
        </authorList>
    </citation>
    <scope>NUCLEOTIDE SEQUENCE</scope>
</reference>
<dbReference type="Proteomes" id="UP000786811">
    <property type="component" value="Unassembled WGS sequence"/>
</dbReference>
<dbReference type="AlphaFoldDB" id="A0A8J2HD26"/>
<organism evidence="1 2">
    <name type="scientific">Cotesia congregata</name>
    <name type="common">Parasitoid wasp</name>
    <name type="synonym">Apanteles congregatus</name>
    <dbReference type="NCBI Taxonomy" id="51543"/>
    <lineage>
        <taxon>Eukaryota</taxon>
        <taxon>Metazoa</taxon>
        <taxon>Ecdysozoa</taxon>
        <taxon>Arthropoda</taxon>
        <taxon>Hexapoda</taxon>
        <taxon>Insecta</taxon>
        <taxon>Pterygota</taxon>
        <taxon>Neoptera</taxon>
        <taxon>Endopterygota</taxon>
        <taxon>Hymenoptera</taxon>
        <taxon>Apocrita</taxon>
        <taxon>Ichneumonoidea</taxon>
        <taxon>Braconidae</taxon>
        <taxon>Microgastrinae</taxon>
        <taxon>Cotesia</taxon>
    </lineage>
</organism>
<dbReference type="EMBL" id="CAJNRD030001119">
    <property type="protein sequence ID" value="CAG5090436.1"/>
    <property type="molecule type" value="Genomic_DNA"/>
</dbReference>
<gene>
    <name evidence="1" type="ORF">HICCMSTLAB_LOCUS5629</name>
</gene>
<sequence>MLTSSTVNLQSMSNNVSVISARNTTISQIITPTRQRTQRPISYANVATSFLKKDQARIMILNAIEASTGVEDRESCDDVLLTLLTESSEYESDISNAQLEGNFVISKTAGIDVAIAFSELGMPLDWFVLKDTFNSDHFPIFIKLYTNNNY</sequence>
<evidence type="ECO:0000313" key="2">
    <source>
        <dbReference type="Proteomes" id="UP000786811"/>
    </source>
</evidence>
<accession>A0A8J2HD26</accession>
<comment type="caution">
    <text evidence="1">The sequence shown here is derived from an EMBL/GenBank/DDBJ whole genome shotgun (WGS) entry which is preliminary data.</text>
</comment>
<name>A0A8J2HD26_COTCN</name>